<name>A0ACB9H4D4_CICIN</name>
<evidence type="ECO:0000313" key="1">
    <source>
        <dbReference type="EMBL" id="KAI3790171.1"/>
    </source>
</evidence>
<gene>
    <name evidence="1" type="ORF">L2E82_03010</name>
</gene>
<reference evidence="1 2" key="2">
    <citation type="journal article" date="2022" name="Mol. Ecol. Resour.">
        <title>The genomes of chicory, endive, great burdock and yacon provide insights into Asteraceae paleo-polyploidization history and plant inulin production.</title>
        <authorList>
            <person name="Fan W."/>
            <person name="Wang S."/>
            <person name="Wang H."/>
            <person name="Wang A."/>
            <person name="Jiang F."/>
            <person name="Liu H."/>
            <person name="Zhao H."/>
            <person name="Xu D."/>
            <person name="Zhang Y."/>
        </authorList>
    </citation>
    <scope>NUCLEOTIDE SEQUENCE [LARGE SCALE GENOMIC DNA]</scope>
    <source>
        <strain evidence="2">cv. Punajuju</strain>
        <tissue evidence="1">Leaves</tissue>
    </source>
</reference>
<proteinExistence type="predicted"/>
<protein>
    <submittedName>
        <fullName evidence="1">Uncharacterized protein</fullName>
    </submittedName>
</protein>
<reference evidence="2" key="1">
    <citation type="journal article" date="2022" name="Mol. Ecol. Resour.">
        <title>The genomes of chicory, endive, great burdock and yacon provide insights into Asteraceae palaeo-polyploidization history and plant inulin production.</title>
        <authorList>
            <person name="Fan W."/>
            <person name="Wang S."/>
            <person name="Wang H."/>
            <person name="Wang A."/>
            <person name="Jiang F."/>
            <person name="Liu H."/>
            <person name="Zhao H."/>
            <person name="Xu D."/>
            <person name="Zhang Y."/>
        </authorList>
    </citation>
    <scope>NUCLEOTIDE SEQUENCE [LARGE SCALE GENOMIC DNA]</scope>
    <source>
        <strain evidence="2">cv. Punajuju</strain>
    </source>
</reference>
<organism evidence="1 2">
    <name type="scientific">Cichorium intybus</name>
    <name type="common">Chicory</name>
    <dbReference type="NCBI Taxonomy" id="13427"/>
    <lineage>
        <taxon>Eukaryota</taxon>
        <taxon>Viridiplantae</taxon>
        <taxon>Streptophyta</taxon>
        <taxon>Embryophyta</taxon>
        <taxon>Tracheophyta</taxon>
        <taxon>Spermatophyta</taxon>
        <taxon>Magnoliopsida</taxon>
        <taxon>eudicotyledons</taxon>
        <taxon>Gunneridae</taxon>
        <taxon>Pentapetalae</taxon>
        <taxon>asterids</taxon>
        <taxon>campanulids</taxon>
        <taxon>Asterales</taxon>
        <taxon>Asteraceae</taxon>
        <taxon>Cichorioideae</taxon>
        <taxon>Cichorieae</taxon>
        <taxon>Cichoriinae</taxon>
        <taxon>Cichorium</taxon>
    </lineage>
</organism>
<sequence>MSGSRYSLQSVSICALRYRRHIGMKHRSKFIMGTQKHQRPHGLNLKIEITTKFEGLGITISSPTRNDIPLPLLSNPAPTRQPHRISEMTSEVNLERRHREKQLNQLQSLLREKEQEVVDVKEKEK</sequence>
<accession>A0ACB9H4D4</accession>
<keyword evidence="2" id="KW-1185">Reference proteome</keyword>
<dbReference type="EMBL" id="CM042009">
    <property type="protein sequence ID" value="KAI3790171.1"/>
    <property type="molecule type" value="Genomic_DNA"/>
</dbReference>
<comment type="caution">
    <text evidence="1">The sequence shown here is derived from an EMBL/GenBank/DDBJ whole genome shotgun (WGS) entry which is preliminary data.</text>
</comment>
<dbReference type="Proteomes" id="UP001055811">
    <property type="component" value="Linkage Group LG01"/>
</dbReference>
<evidence type="ECO:0000313" key="2">
    <source>
        <dbReference type="Proteomes" id="UP001055811"/>
    </source>
</evidence>